<dbReference type="Gene3D" id="2.60.110.10">
    <property type="entry name" value="Thaumatin"/>
    <property type="match status" value="1"/>
</dbReference>
<dbReference type="EMBL" id="JADGJQ010000012">
    <property type="protein sequence ID" value="KAJ3181509.1"/>
    <property type="molecule type" value="Genomic_DNA"/>
</dbReference>
<sequence length="309" mass="33124">MSSSRDQAQQRISQHPPTLLLRHRVVNSCPEDIWIGIQGNPLLANGGLFLPRGQSQNIQAPNTWTSGRIWPRTGCTTGSDGHLVCETGDCGSAANNFGVECQGIGGQAPATLAEFTLQAGDGQSDFYDLSNVDGHSVGIKIEAFGTQVNNPGLGRFNCGNPQCAMDMSKCPPELSRKTSSGRTVCLSISAAARDANLRAAFSELSVIFNNPDTLSLVGCDCSCGPDCGCQDARSQHCCSPYNNDPNERGGKCRVEDWPTSRSPGAGSAFPARYDQVFKQQCPDAYSWQFDDQQSTFQCVGANYRVTFCG</sequence>
<evidence type="ECO:0000313" key="3">
    <source>
        <dbReference type="Proteomes" id="UP001212152"/>
    </source>
</evidence>
<gene>
    <name evidence="2" type="ORF">HDU87_001119</name>
</gene>
<dbReference type="PIRSF" id="PIRSF002703">
    <property type="entry name" value="Thaumatin"/>
    <property type="match status" value="1"/>
</dbReference>
<dbReference type="SMART" id="SM00205">
    <property type="entry name" value="THN"/>
    <property type="match status" value="1"/>
</dbReference>
<dbReference type="SUPFAM" id="SSF49870">
    <property type="entry name" value="Osmotin, thaumatin-like protein"/>
    <property type="match status" value="1"/>
</dbReference>
<dbReference type="PRINTS" id="PR00347">
    <property type="entry name" value="THAUMATIN"/>
</dbReference>
<comment type="caution">
    <text evidence="2">The sequence shown here is derived from an EMBL/GenBank/DDBJ whole genome shotgun (WGS) entry which is preliminary data.</text>
</comment>
<keyword evidence="1" id="KW-1015">Disulfide bond</keyword>
<organism evidence="2 3">
    <name type="scientific">Geranomyces variabilis</name>
    <dbReference type="NCBI Taxonomy" id="109894"/>
    <lineage>
        <taxon>Eukaryota</taxon>
        <taxon>Fungi</taxon>
        <taxon>Fungi incertae sedis</taxon>
        <taxon>Chytridiomycota</taxon>
        <taxon>Chytridiomycota incertae sedis</taxon>
        <taxon>Chytridiomycetes</taxon>
        <taxon>Spizellomycetales</taxon>
        <taxon>Powellomycetaceae</taxon>
        <taxon>Geranomyces</taxon>
    </lineage>
</organism>
<feature type="disulfide bond" evidence="1">
    <location>
        <begin position="223"/>
        <end position="237"/>
    </location>
</feature>
<feature type="disulfide bond" evidence="1">
    <location>
        <begin position="29"/>
        <end position="308"/>
    </location>
</feature>
<dbReference type="InterPro" id="IPR037176">
    <property type="entry name" value="Osmotin/thaumatin-like_sf"/>
</dbReference>
<feature type="disulfide bond" evidence="1">
    <location>
        <begin position="163"/>
        <end position="281"/>
    </location>
</feature>
<dbReference type="AlphaFoldDB" id="A0AAD5TQ13"/>
<reference evidence="2" key="1">
    <citation type="submission" date="2020-05" db="EMBL/GenBank/DDBJ databases">
        <title>Phylogenomic resolution of chytrid fungi.</title>
        <authorList>
            <person name="Stajich J.E."/>
            <person name="Amses K."/>
            <person name="Simmons R."/>
            <person name="Seto K."/>
            <person name="Myers J."/>
            <person name="Bonds A."/>
            <person name="Quandt C.A."/>
            <person name="Barry K."/>
            <person name="Liu P."/>
            <person name="Grigoriev I."/>
            <person name="Longcore J.E."/>
            <person name="James T.Y."/>
        </authorList>
    </citation>
    <scope>NUCLEOTIDE SEQUENCE</scope>
    <source>
        <strain evidence="2">JEL0379</strain>
    </source>
</reference>
<name>A0AAD5TQ13_9FUNG</name>
<feature type="disulfide bond" evidence="1">
    <location>
        <begin position="158"/>
        <end position="298"/>
    </location>
</feature>
<accession>A0AAD5TQ13</accession>
<proteinExistence type="predicted"/>
<evidence type="ECO:0000313" key="2">
    <source>
        <dbReference type="EMBL" id="KAJ3181509.1"/>
    </source>
</evidence>
<protein>
    <recommendedName>
        <fullName evidence="4">Thaumatin-like protein</fullName>
    </recommendedName>
</protein>
<dbReference type="Proteomes" id="UP001212152">
    <property type="component" value="Unassembled WGS sequence"/>
</dbReference>
<keyword evidence="3" id="KW-1185">Reference proteome</keyword>
<feature type="disulfide bond" evidence="1">
    <location>
        <begin position="75"/>
        <end position="85"/>
    </location>
</feature>
<dbReference type="PANTHER" id="PTHR31048">
    <property type="entry name" value="OS03G0233200 PROTEIN"/>
    <property type="match status" value="1"/>
</dbReference>
<dbReference type="Pfam" id="PF00314">
    <property type="entry name" value="Thaumatin"/>
    <property type="match status" value="1"/>
</dbReference>
<dbReference type="InterPro" id="IPR001938">
    <property type="entry name" value="Thaumatin"/>
</dbReference>
<feature type="disulfide bond" evidence="1">
    <location>
        <begin position="238"/>
        <end position="252"/>
    </location>
</feature>
<feature type="disulfide bond" evidence="1">
    <location>
        <begin position="170"/>
        <end position="219"/>
    </location>
</feature>
<evidence type="ECO:0008006" key="4">
    <source>
        <dbReference type="Google" id="ProtNLM"/>
    </source>
</evidence>
<feature type="disulfide bond" evidence="1">
    <location>
        <begin position="90"/>
        <end position="101"/>
    </location>
</feature>
<evidence type="ECO:0000256" key="1">
    <source>
        <dbReference type="PIRSR" id="PIRSR002703-1"/>
    </source>
</evidence>
<dbReference type="PROSITE" id="PS51367">
    <property type="entry name" value="THAUMATIN_2"/>
    <property type="match status" value="1"/>
</dbReference>